<dbReference type="Proteomes" id="UP001367508">
    <property type="component" value="Unassembled WGS sequence"/>
</dbReference>
<organism evidence="1 2">
    <name type="scientific">Canavalia gladiata</name>
    <name type="common">Sword bean</name>
    <name type="synonym">Dolichos gladiatus</name>
    <dbReference type="NCBI Taxonomy" id="3824"/>
    <lineage>
        <taxon>Eukaryota</taxon>
        <taxon>Viridiplantae</taxon>
        <taxon>Streptophyta</taxon>
        <taxon>Embryophyta</taxon>
        <taxon>Tracheophyta</taxon>
        <taxon>Spermatophyta</taxon>
        <taxon>Magnoliopsida</taxon>
        <taxon>eudicotyledons</taxon>
        <taxon>Gunneridae</taxon>
        <taxon>Pentapetalae</taxon>
        <taxon>rosids</taxon>
        <taxon>fabids</taxon>
        <taxon>Fabales</taxon>
        <taxon>Fabaceae</taxon>
        <taxon>Papilionoideae</taxon>
        <taxon>50 kb inversion clade</taxon>
        <taxon>NPAAA clade</taxon>
        <taxon>indigoferoid/millettioid clade</taxon>
        <taxon>Phaseoleae</taxon>
        <taxon>Canavalia</taxon>
    </lineage>
</organism>
<proteinExistence type="predicted"/>
<evidence type="ECO:0000313" key="1">
    <source>
        <dbReference type="EMBL" id="KAK7338588.1"/>
    </source>
</evidence>
<evidence type="ECO:0000313" key="2">
    <source>
        <dbReference type="Proteomes" id="UP001367508"/>
    </source>
</evidence>
<dbReference type="EMBL" id="JAYMYQ010000004">
    <property type="protein sequence ID" value="KAK7338588.1"/>
    <property type="molecule type" value="Genomic_DNA"/>
</dbReference>
<gene>
    <name evidence="1" type="ORF">VNO77_19206</name>
</gene>
<accession>A0AAN9LS56</accession>
<protein>
    <submittedName>
        <fullName evidence="1">Uncharacterized protein</fullName>
    </submittedName>
</protein>
<sequence length="188" mass="20329">MGSREALEATNKFTKLLEIDPNSVSSPRGLGERTEDLRCIANNVPVANDTAACTMSTPLSAPVHSILLTKDDASHINDPKLNLHTELATADVETCAHCVVHVRAFTVSLGRDMRIKGKAGRTKESYELVPCFRRGILDLPCLTRWLATVAGGATNQSLLRASSVTYRRTLSGLEDSLDIAIAQAREKG</sequence>
<keyword evidence="2" id="KW-1185">Reference proteome</keyword>
<dbReference type="AlphaFoldDB" id="A0AAN9LS56"/>
<name>A0AAN9LS56_CANGL</name>
<comment type="caution">
    <text evidence="1">The sequence shown here is derived from an EMBL/GenBank/DDBJ whole genome shotgun (WGS) entry which is preliminary data.</text>
</comment>
<reference evidence="1 2" key="1">
    <citation type="submission" date="2024-01" db="EMBL/GenBank/DDBJ databases">
        <title>The genomes of 5 underutilized Papilionoideae crops provide insights into root nodulation and disease resistanc.</title>
        <authorList>
            <person name="Jiang F."/>
        </authorList>
    </citation>
    <scope>NUCLEOTIDE SEQUENCE [LARGE SCALE GENOMIC DNA]</scope>
    <source>
        <strain evidence="1">LVBAO_FW01</strain>
        <tissue evidence="1">Leaves</tissue>
    </source>
</reference>